<dbReference type="AlphaFoldDB" id="A0AA48KDW3"/>
<dbReference type="PANTHER" id="PTHR11757">
    <property type="entry name" value="PROTEASE FAMILY S9A OLIGOPEPTIDASE"/>
    <property type="match status" value="1"/>
</dbReference>
<keyword evidence="2" id="KW-0645">Protease</keyword>
<dbReference type="InterPro" id="IPR051543">
    <property type="entry name" value="Serine_Peptidase_S9A"/>
</dbReference>
<evidence type="ECO:0000313" key="8">
    <source>
        <dbReference type="EMBL" id="BDU77465.1"/>
    </source>
</evidence>
<protein>
    <submittedName>
        <fullName evidence="8">Oligopeptidase B</fullName>
    </submittedName>
</protein>
<dbReference type="PRINTS" id="PR00862">
    <property type="entry name" value="PROLIGOPTASE"/>
</dbReference>
<feature type="chain" id="PRO_5041369716" evidence="5">
    <location>
        <begin position="25"/>
        <end position="710"/>
    </location>
</feature>
<evidence type="ECO:0000256" key="3">
    <source>
        <dbReference type="ARBA" id="ARBA00022801"/>
    </source>
</evidence>
<dbReference type="InterPro" id="IPR001375">
    <property type="entry name" value="Peptidase_S9_cat"/>
</dbReference>
<name>A0AA48KDW3_9BACT</name>
<sequence length="710" mass="79488">MLRSRPSRNLLAFAATFAYGCLMAQTPTPPVAPQIDHVSVWHGEQVHDPWFWLREKANPQVVAYLEAENAYTAAVTRELQPFADALYAEMLGRIKQTDLSVPQVNRGWYYYQRTEEGKQYPIRCRRRAGADGAYDPAAPEQVILDLNALAQGRKFLGLGATAVSDDGHRLAYALDTTGYRQYELYVKDLRTGAVGPRVAERVTSVAWAADGRHLFFATEDAVTKRSDRVWRLDPGAKRPTLVRHEPDELFTTGIGRTRDGAFLLMETRSTDTWETRCLRADRPKGAFRAVAPREKGHKYAVDHRAGAFWIRTNRGAVNFRLVTAPAANPGPRAWKEVLPGREDVLLEDIDCYRDFVVAQEKTAGLDRFRVFDPAKGAWREIAFPEQVYAAGPAGTPDFGSRTYRISYQSMVTPPAVYDVDMATGNRTLLKATEVLGGYDPSKYATERLWATARDGVRVPLSIVYRKGTPRDGSAPLLLYGYGSYGYGMPASFQSQRLSLLDRGMVFCVAHIRGGNELGEGWHRDGMLMKKMNTFNDFIDSAEYLVREKWTSSSRLVIEGGSAGGLLTGAVTNLRPELFKAVHSAVPFVDVMNTMMDATLPLTVGEYLEWGNPNEKAAFDYMRAYSPYDNLARKAYPSILVTTSFNDSQVMYWEPAKYVARMRTLKTDANPLLLKIKMEPAGHGGASGRYDALKDRAFELAWILDQVGLRR</sequence>
<reference evidence="8" key="1">
    <citation type="journal article" date="2023" name="Int. J. Syst. Evol. Microbiol.">
        <title>Mesoterricola silvestris gen. nov., sp. nov., Mesoterricola sediminis sp. nov., Geothrix oryzae sp. nov., Geothrix edaphica sp. nov., Geothrix rubra sp. nov., and Geothrix limicola sp. nov., six novel members of Acidobacteriota isolated from soils.</title>
        <authorList>
            <person name="Itoh H."/>
            <person name="Sugisawa Y."/>
            <person name="Mise K."/>
            <person name="Xu Z."/>
            <person name="Kuniyasu M."/>
            <person name="Ushijima N."/>
            <person name="Kawano K."/>
            <person name="Kobayashi E."/>
            <person name="Shiratori Y."/>
            <person name="Masuda Y."/>
            <person name="Senoo K."/>
        </authorList>
    </citation>
    <scope>NUCLEOTIDE SEQUENCE</scope>
    <source>
        <strain evidence="8">W786</strain>
    </source>
</reference>
<feature type="domain" description="Peptidase S9 prolyl oligopeptidase catalytic" evidence="6">
    <location>
        <begin position="492"/>
        <end position="707"/>
    </location>
</feature>
<dbReference type="Pfam" id="PF00326">
    <property type="entry name" value="Peptidase_S9"/>
    <property type="match status" value="1"/>
</dbReference>
<keyword evidence="9" id="KW-1185">Reference proteome</keyword>
<keyword evidence="5" id="KW-0732">Signal</keyword>
<dbReference type="Gene3D" id="3.40.50.1820">
    <property type="entry name" value="alpha/beta hydrolase"/>
    <property type="match status" value="1"/>
</dbReference>
<dbReference type="Proteomes" id="UP001228113">
    <property type="component" value="Chromosome"/>
</dbReference>
<dbReference type="KEGG" id="msea:METESE_24230"/>
<dbReference type="InterPro" id="IPR023302">
    <property type="entry name" value="Pept_S9A_N"/>
</dbReference>
<proteinExistence type="inferred from homology"/>
<dbReference type="Gene3D" id="2.130.10.120">
    <property type="entry name" value="Prolyl oligopeptidase, N-terminal domain"/>
    <property type="match status" value="1"/>
</dbReference>
<keyword evidence="3" id="KW-0378">Hydrolase</keyword>
<feature type="domain" description="Peptidase S9A N-terminal" evidence="7">
    <location>
        <begin position="30"/>
        <end position="431"/>
    </location>
</feature>
<evidence type="ECO:0000256" key="2">
    <source>
        <dbReference type="ARBA" id="ARBA00022670"/>
    </source>
</evidence>
<evidence type="ECO:0000256" key="5">
    <source>
        <dbReference type="SAM" id="SignalP"/>
    </source>
</evidence>
<evidence type="ECO:0000259" key="7">
    <source>
        <dbReference type="Pfam" id="PF02897"/>
    </source>
</evidence>
<dbReference type="SUPFAM" id="SSF50993">
    <property type="entry name" value="Peptidase/esterase 'gauge' domain"/>
    <property type="match status" value="1"/>
</dbReference>
<evidence type="ECO:0000313" key="9">
    <source>
        <dbReference type="Proteomes" id="UP001228113"/>
    </source>
</evidence>
<gene>
    <name evidence="8" type="ORF">METESE_24230</name>
</gene>
<comment type="similarity">
    <text evidence="1">Belongs to the peptidase S9A family.</text>
</comment>
<dbReference type="PANTHER" id="PTHR11757:SF19">
    <property type="entry name" value="PROLYL ENDOPEPTIDASE-LIKE"/>
    <property type="match status" value="1"/>
</dbReference>
<dbReference type="PROSITE" id="PS51257">
    <property type="entry name" value="PROKAR_LIPOPROTEIN"/>
    <property type="match status" value="1"/>
</dbReference>
<dbReference type="RefSeq" id="WP_243331950.1">
    <property type="nucleotide sequence ID" value="NZ_AP027081.1"/>
</dbReference>
<dbReference type="SUPFAM" id="SSF53474">
    <property type="entry name" value="alpha/beta-Hydrolases"/>
    <property type="match status" value="1"/>
</dbReference>
<dbReference type="InterPro" id="IPR029058">
    <property type="entry name" value="AB_hydrolase_fold"/>
</dbReference>
<dbReference type="EMBL" id="AP027081">
    <property type="protein sequence ID" value="BDU77465.1"/>
    <property type="molecule type" value="Genomic_DNA"/>
</dbReference>
<dbReference type="FunFam" id="3.40.50.1820:FF:000005">
    <property type="entry name" value="Prolyl endopeptidase"/>
    <property type="match status" value="1"/>
</dbReference>
<keyword evidence="4" id="KW-0720">Serine protease</keyword>
<evidence type="ECO:0000259" key="6">
    <source>
        <dbReference type="Pfam" id="PF00326"/>
    </source>
</evidence>
<dbReference type="GO" id="GO:0006508">
    <property type="term" value="P:proteolysis"/>
    <property type="evidence" value="ECO:0007669"/>
    <property type="project" value="UniProtKB-KW"/>
</dbReference>
<evidence type="ECO:0000256" key="4">
    <source>
        <dbReference type="ARBA" id="ARBA00022825"/>
    </source>
</evidence>
<dbReference type="InterPro" id="IPR002470">
    <property type="entry name" value="Peptidase_S9A"/>
</dbReference>
<accession>A0AA48KDW3</accession>
<feature type="signal peptide" evidence="5">
    <location>
        <begin position="1"/>
        <end position="24"/>
    </location>
</feature>
<dbReference type="GO" id="GO:0004252">
    <property type="term" value="F:serine-type endopeptidase activity"/>
    <property type="evidence" value="ECO:0007669"/>
    <property type="project" value="InterPro"/>
</dbReference>
<evidence type="ECO:0000256" key="1">
    <source>
        <dbReference type="ARBA" id="ARBA00005228"/>
    </source>
</evidence>
<organism evidence="8 9">
    <name type="scientific">Mesoterricola sediminis</name>
    <dbReference type="NCBI Taxonomy" id="2927980"/>
    <lineage>
        <taxon>Bacteria</taxon>
        <taxon>Pseudomonadati</taxon>
        <taxon>Acidobacteriota</taxon>
        <taxon>Holophagae</taxon>
        <taxon>Holophagales</taxon>
        <taxon>Holophagaceae</taxon>
        <taxon>Mesoterricola</taxon>
    </lineage>
</organism>
<dbReference type="Pfam" id="PF02897">
    <property type="entry name" value="Peptidase_S9_N"/>
    <property type="match status" value="1"/>
</dbReference>